<reference evidence="2" key="1">
    <citation type="submission" date="2022-05" db="EMBL/GenBank/DDBJ databases">
        <authorList>
            <person name="Pankratov T."/>
        </authorList>
    </citation>
    <scope>NUCLEOTIDE SEQUENCE</scope>
    <source>
        <strain evidence="2">BP6-180914</strain>
    </source>
</reference>
<organism evidence="2 3">
    <name type="scientific">Lichenifustis flavocetrariae</name>
    <dbReference type="NCBI Taxonomy" id="2949735"/>
    <lineage>
        <taxon>Bacteria</taxon>
        <taxon>Pseudomonadati</taxon>
        <taxon>Pseudomonadota</taxon>
        <taxon>Alphaproteobacteria</taxon>
        <taxon>Hyphomicrobiales</taxon>
        <taxon>Lichenihabitantaceae</taxon>
        <taxon>Lichenifustis</taxon>
    </lineage>
</organism>
<name>A0AA41YQR1_9HYPH</name>
<dbReference type="CDD" id="cd07344">
    <property type="entry name" value="M48_yhfN_like"/>
    <property type="match status" value="1"/>
</dbReference>
<dbReference type="Gene3D" id="3.30.2010.10">
    <property type="entry name" value="Metalloproteases ('zincins'), catalytic domain"/>
    <property type="match status" value="1"/>
</dbReference>
<dbReference type="InterPro" id="IPR053136">
    <property type="entry name" value="UTP_pyrophosphatase-like"/>
</dbReference>
<protein>
    <submittedName>
        <fullName evidence="2">M48 family metallopeptidase</fullName>
    </submittedName>
</protein>
<dbReference type="Pfam" id="PF01863">
    <property type="entry name" value="YgjP-like"/>
    <property type="match status" value="1"/>
</dbReference>
<keyword evidence="3" id="KW-1185">Reference proteome</keyword>
<dbReference type="EMBL" id="JAMOIM010000001">
    <property type="protein sequence ID" value="MCW6506809.1"/>
    <property type="molecule type" value="Genomic_DNA"/>
</dbReference>
<gene>
    <name evidence="2" type="ORF">M8523_02090</name>
</gene>
<dbReference type="RefSeq" id="WP_282583153.1">
    <property type="nucleotide sequence ID" value="NZ_JAMOIM010000001.1"/>
</dbReference>
<dbReference type="InterPro" id="IPR002725">
    <property type="entry name" value="YgjP-like_metallopeptidase"/>
</dbReference>
<evidence type="ECO:0000313" key="3">
    <source>
        <dbReference type="Proteomes" id="UP001165667"/>
    </source>
</evidence>
<feature type="domain" description="YgjP-like metallopeptidase" evidence="1">
    <location>
        <begin position="42"/>
        <end position="241"/>
    </location>
</feature>
<dbReference type="AlphaFoldDB" id="A0AA41YQR1"/>
<evidence type="ECO:0000313" key="2">
    <source>
        <dbReference type="EMBL" id="MCW6506809.1"/>
    </source>
</evidence>
<evidence type="ECO:0000259" key="1">
    <source>
        <dbReference type="Pfam" id="PF01863"/>
    </source>
</evidence>
<sequence>MSARSPTRPKLNPEPQFFDIEHRGVRHRVVVKRVANARRFILRVRVSRGDVVLTMPPHGSNKAAQAFALRHAEWVADRVGHLRRPLPFEPEVEIPLRGAMLRLVARPGLRRRAWVEAEAAGSSVLCVSGPAGSFAQTVQGFLRDEARRDLAEAVRRHAAQVGRHVTGLTLRDTKSRWGSCTARGSLNFSWRLIFAPPLVLDYLAAHEVAHLVHMNHSDAFWALTHQLAPRSDEAEQWLKRHGASLHLYGAPGDGNTG</sequence>
<dbReference type="PANTHER" id="PTHR30399">
    <property type="entry name" value="UNCHARACTERIZED PROTEIN YGJP"/>
    <property type="match status" value="1"/>
</dbReference>
<comment type="caution">
    <text evidence="2">The sequence shown here is derived from an EMBL/GenBank/DDBJ whole genome shotgun (WGS) entry which is preliminary data.</text>
</comment>
<proteinExistence type="predicted"/>
<dbReference type="Proteomes" id="UP001165667">
    <property type="component" value="Unassembled WGS sequence"/>
</dbReference>
<accession>A0AA41YQR1</accession>
<dbReference type="PANTHER" id="PTHR30399:SF1">
    <property type="entry name" value="UTP PYROPHOSPHATASE"/>
    <property type="match status" value="1"/>
</dbReference>